<sequence length="352" mass="39669">MNTDFGESEGLGFDSHVVRYPPSSASSFSSDSSFGPYTPTSGRSTPPGPDGMNLDMCFTSSVDSFSFDLKPPSSVMSAYFQIDGKTEDPCGFYQPRHLATPTRNQLEMASLSFRNDVDCRTPSQPLDFGPLSNGMASSSLPLTPLRGVQGTERWEAWSMWPESSDSPTFDRWPYTTLQQPSPAKPKREDTPGELIPNSIPPFNLSGRRRLFDTAQERAAALQNAQQDFPLRERTRTARRGANTVIVNGMPVKTISCEKQMCTWPSCKKKFQKREHLVRHQDCAHRGVEFKCEFCNRKFNRTDNRRSHYSLHANPDKKGRVKYHPGAAKLLEEEARRNKSRKSAKPKFDLEGN</sequence>
<dbReference type="GO" id="GO:0008270">
    <property type="term" value="F:zinc ion binding"/>
    <property type="evidence" value="ECO:0007669"/>
    <property type="project" value="UniProtKB-KW"/>
</dbReference>
<evidence type="ECO:0000313" key="4">
    <source>
        <dbReference type="EMBL" id="KAK0626948.1"/>
    </source>
</evidence>
<reference evidence="4" key="1">
    <citation type="submission" date="2023-06" db="EMBL/GenBank/DDBJ databases">
        <title>Genome-scale phylogeny and comparative genomics of the fungal order Sordariales.</title>
        <authorList>
            <consortium name="Lawrence Berkeley National Laboratory"/>
            <person name="Hensen N."/>
            <person name="Bonometti L."/>
            <person name="Westerberg I."/>
            <person name="Brannstrom I.O."/>
            <person name="Guillou S."/>
            <person name="Cros-Aarteil S."/>
            <person name="Calhoun S."/>
            <person name="Haridas S."/>
            <person name="Kuo A."/>
            <person name="Mondo S."/>
            <person name="Pangilinan J."/>
            <person name="Riley R."/>
            <person name="Labutti K."/>
            <person name="Andreopoulos B."/>
            <person name="Lipzen A."/>
            <person name="Chen C."/>
            <person name="Yanf M."/>
            <person name="Daum C."/>
            <person name="Ng V."/>
            <person name="Clum A."/>
            <person name="Steindorff A."/>
            <person name="Ohm R."/>
            <person name="Martin F."/>
            <person name="Silar P."/>
            <person name="Natvig D."/>
            <person name="Lalanne C."/>
            <person name="Gautier V."/>
            <person name="Ament-Velasquez S.L."/>
            <person name="Kruys A."/>
            <person name="Hutchinson M.I."/>
            <person name="Powell A.J."/>
            <person name="Barry K."/>
            <person name="Miller A.N."/>
            <person name="Grigoriev I.V."/>
            <person name="Debuchy R."/>
            <person name="Gladieux P."/>
            <person name="Thoren M.H."/>
            <person name="Johannesson H."/>
        </authorList>
    </citation>
    <scope>NUCLEOTIDE SEQUENCE</scope>
    <source>
        <strain evidence="4">CBS 606.72</strain>
    </source>
</reference>
<dbReference type="PROSITE" id="PS00028">
    <property type="entry name" value="ZINC_FINGER_C2H2_1"/>
    <property type="match status" value="2"/>
</dbReference>
<dbReference type="InterPro" id="IPR013087">
    <property type="entry name" value="Znf_C2H2_type"/>
</dbReference>
<dbReference type="PROSITE" id="PS50157">
    <property type="entry name" value="ZINC_FINGER_C2H2_2"/>
    <property type="match status" value="2"/>
</dbReference>
<name>A0AA40C7E8_9PEZI</name>
<proteinExistence type="predicted"/>
<keyword evidence="5" id="KW-1185">Reference proteome</keyword>
<dbReference type="Proteomes" id="UP001175000">
    <property type="component" value="Unassembled WGS sequence"/>
</dbReference>
<feature type="region of interest" description="Disordered" evidence="2">
    <location>
        <begin position="22"/>
        <end position="53"/>
    </location>
</feature>
<dbReference type="SUPFAM" id="SSF57667">
    <property type="entry name" value="beta-beta-alpha zinc fingers"/>
    <property type="match status" value="1"/>
</dbReference>
<keyword evidence="1" id="KW-0863">Zinc-finger</keyword>
<dbReference type="InterPro" id="IPR036236">
    <property type="entry name" value="Znf_C2H2_sf"/>
</dbReference>
<protein>
    <recommendedName>
        <fullName evidence="3">C2H2-type domain-containing protein</fullName>
    </recommendedName>
</protein>
<keyword evidence="1" id="KW-0862">Zinc</keyword>
<gene>
    <name evidence="4" type="ORF">B0T14DRAFT_562814</name>
</gene>
<comment type="caution">
    <text evidence="4">The sequence shown here is derived from an EMBL/GenBank/DDBJ whole genome shotgun (WGS) entry which is preliminary data.</text>
</comment>
<feature type="region of interest" description="Disordered" evidence="2">
    <location>
        <begin position="332"/>
        <end position="352"/>
    </location>
</feature>
<dbReference type="EMBL" id="JAULSU010000002">
    <property type="protein sequence ID" value="KAK0626948.1"/>
    <property type="molecule type" value="Genomic_DNA"/>
</dbReference>
<feature type="region of interest" description="Disordered" evidence="2">
    <location>
        <begin position="176"/>
        <end position="199"/>
    </location>
</feature>
<feature type="compositionally biased region" description="Low complexity" evidence="2">
    <location>
        <begin position="23"/>
        <end position="45"/>
    </location>
</feature>
<keyword evidence="1" id="KW-0479">Metal-binding</keyword>
<evidence type="ECO:0000256" key="2">
    <source>
        <dbReference type="SAM" id="MobiDB-lite"/>
    </source>
</evidence>
<dbReference type="Gene3D" id="3.30.160.60">
    <property type="entry name" value="Classic Zinc Finger"/>
    <property type="match status" value="1"/>
</dbReference>
<evidence type="ECO:0000256" key="1">
    <source>
        <dbReference type="PROSITE-ProRule" id="PRU00042"/>
    </source>
</evidence>
<evidence type="ECO:0000259" key="3">
    <source>
        <dbReference type="PROSITE" id="PS50157"/>
    </source>
</evidence>
<dbReference type="AlphaFoldDB" id="A0AA40C7E8"/>
<dbReference type="SMART" id="SM00355">
    <property type="entry name" value="ZnF_C2H2"/>
    <property type="match status" value="2"/>
</dbReference>
<organism evidence="4 5">
    <name type="scientific">Immersiella caudata</name>
    <dbReference type="NCBI Taxonomy" id="314043"/>
    <lineage>
        <taxon>Eukaryota</taxon>
        <taxon>Fungi</taxon>
        <taxon>Dikarya</taxon>
        <taxon>Ascomycota</taxon>
        <taxon>Pezizomycotina</taxon>
        <taxon>Sordariomycetes</taxon>
        <taxon>Sordariomycetidae</taxon>
        <taxon>Sordariales</taxon>
        <taxon>Lasiosphaeriaceae</taxon>
        <taxon>Immersiella</taxon>
    </lineage>
</organism>
<evidence type="ECO:0000313" key="5">
    <source>
        <dbReference type="Proteomes" id="UP001175000"/>
    </source>
</evidence>
<accession>A0AA40C7E8</accession>
<feature type="domain" description="C2H2-type" evidence="3">
    <location>
        <begin position="259"/>
        <end position="289"/>
    </location>
</feature>
<feature type="domain" description="C2H2-type" evidence="3">
    <location>
        <begin position="289"/>
        <end position="316"/>
    </location>
</feature>